<gene>
    <name evidence="2" type="ORF">SAMN05216452_2381</name>
</gene>
<sequence length="152" mass="16111">MHNRHATAIVVAGTGILIEGESGTGKTMLAFEALAFFRAAGVFTAFVSDDQVYLSARSGRLIVRTPNPIAGLAEARGLGPAKLEHVPAAVIDLTIRLVDEEEAPRFSEGTEIEHEGIAIPCVVLPQRQARRAVHAIAATLQLPPFGPARTPV</sequence>
<keyword evidence="3" id="KW-1185">Reference proteome</keyword>
<dbReference type="GO" id="GO:0000155">
    <property type="term" value="F:phosphorelay sensor kinase activity"/>
    <property type="evidence" value="ECO:0007669"/>
    <property type="project" value="InterPro"/>
</dbReference>
<name>A0A1H4KQ80_9HYPH</name>
<dbReference type="SUPFAM" id="SSF53795">
    <property type="entry name" value="PEP carboxykinase-like"/>
    <property type="match status" value="1"/>
</dbReference>
<dbReference type="AlphaFoldDB" id="A0A1H4KQ80"/>
<accession>A0A1H4KQ80</accession>
<proteinExistence type="predicted"/>
<dbReference type="InterPro" id="IPR025662">
    <property type="entry name" value="Sigma_54_int_dom_ATP-bd_1"/>
</dbReference>
<keyword evidence="2" id="KW-0418">Kinase</keyword>
<dbReference type="InterPro" id="IPR027417">
    <property type="entry name" value="P-loop_NTPase"/>
</dbReference>
<evidence type="ECO:0000313" key="3">
    <source>
        <dbReference type="Proteomes" id="UP000199064"/>
    </source>
</evidence>
<feature type="domain" description="HPr kinase/phosphorylase C-terminal" evidence="1">
    <location>
        <begin position="3"/>
        <end position="136"/>
    </location>
</feature>
<reference evidence="3" key="1">
    <citation type="submission" date="2016-10" db="EMBL/GenBank/DDBJ databases">
        <authorList>
            <person name="Varghese N."/>
            <person name="Submissions S."/>
        </authorList>
    </citation>
    <scope>NUCLEOTIDE SEQUENCE [LARGE SCALE GENOMIC DNA]</scope>
    <source>
        <strain evidence="3">ES.061</strain>
    </source>
</reference>
<organism evidence="2 3">
    <name type="scientific">Nitratireductor aquibiodomus</name>
    <dbReference type="NCBI Taxonomy" id="204799"/>
    <lineage>
        <taxon>Bacteria</taxon>
        <taxon>Pseudomonadati</taxon>
        <taxon>Pseudomonadota</taxon>
        <taxon>Alphaproteobacteria</taxon>
        <taxon>Hyphomicrobiales</taxon>
        <taxon>Phyllobacteriaceae</taxon>
        <taxon>Nitratireductor</taxon>
    </lineage>
</organism>
<dbReference type="Gene3D" id="3.40.50.300">
    <property type="entry name" value="P-loop containing nucleotide triphosphate hydrolases"/>
    <property type="match status" value="1"/>
</dbReference>
<dbReference type="Proteomes" id="UP000199064">
    <property type="component" value="Unassembled WGS sequence"/>
</dbReference>
<dbReference type="EMBL" id="FNSL01000001">
    <property type="protein sequence ID" value="SEB60245.1"/>
    <property type="molecule type" value="Genomic_DNA"/>
</dbReference>
<dbReference type="RefSeq" id="WP_007009101.1">
    <property type="nucleotide sequence ID" value="NZ_FNSL01000001.1"/>
</dbReference>
<dbReference type="InterPro" id="IPR011104">
    <property type="entry name" value="Hpr_kin/Pase_C"/>
</dbReference>
<evidence type="ECO:0000313" key="2">
    <source>
        <dbReference type="EMBL" id="SEB60245.1"/>
    </source>
</evidence>
<keyword evidence="2" id="KW-0808">Transferase</keyword>
<dbReference type="GO" id="GO:0006109">
    <property type="term" value="P:regulation of carbohydrate metabolic process"/>
    <property type="evidence" value="ECO:0007669"/>
    <property type="project" value="InterPro"/>
</dbReference>
<protein>
    <submittedName>
        <fullName evidence="2">Hpr(Ser) kinase/phosphatase</fullName>
    </submittedName>
</protein>
<dbReference type="PROSITE" id="PS00675">
    <property type="entry name" value="SIGMA54_INTERACT_1"/>
    <property type="match status" value="1"/>
</dbReference>
<evidence type="ECO:0000259" key="1">
    <source>
        <dbReference type="Pfam" id="PF07475"/>
    </source>
</evidence>
<dbReference type="GO" id="GO:0005524">
    <property type="term" value="F:ATP binding"/>
    <property type="evidence" value="ECO:0007669"/>
    <property type="project" value="InterPro"/>
</dbReference>
<dbReference type="Pfam" id="PF07475">
    <property type="entry name" value="Hpr_kinase_C"/>
    <property type="match status" value="1"/>
</dbReference>